<evidence type="ECO:0000256" key="3">
    <source>
        <dbReference type="ARBA" id="ARBA00023163"/>
    </source>
</evidence>
<keyword evidence="6" id="KW-1185">Reference proteome</keyword>
<evidence type="ECO:0000313" key="5">
    <source>
        <dbReference type="EMBL" id="GAA5175894.1"/>
    </source>
</evidence>
<dbReference type="PANTHER" id="PTHR30363:SF44">
    <property type="entry name" value="AGA OPERON TRANSCRIPTIONAL REPRESSOR-RELATED"/>
    <property type="match status" value="1"/>
</dbReference>
<accession>A0ABP9RDW0</accession>
<evidence type="ECO:0000313" key="6">
    <source>
        <dbReference type="Proteomes" id="UP001428817"/>
    </source>
</evidence>
<feature type="domain" description="HTH deoR-type" evidence="4">
    <location>
        <begin position="3"/>
        <end position="58"/>
    </location>
</feature>
<evidence type="ECO:0000259" key="4">
    <source>
        <dbReference type="PROSITE" id="PS51000"/>
    </source>
</evidence>
<dbReference type="GO" id="GO:0003677">
    <property type="term" value="F:DNA binding"/>
    <property type="evidence" value="ECO:0007669"/>
    <property type="project" value="UniProtKB-KW"/>
</dbReference>
<dbReference type="Pfam" id="PF00455">
    <property type="entry name" value="DeoRC"/>
    <property type="match status" value="1"/>
</dbReference>
<dbReference type="InterPro" id="IPR050313">
    <property type="entry name" value="Carb_Metab_HTH_regulators"/>
</dbReference>
<keyword evidence="3" id="KW-0804">Transcription</keyword>
<evidence type="ECO:0000256" key="2">
    <source>
        <dbReference type="ARBA" id="ARBA00023125"/>
    </source>
</evidence>
<comment type="caution">
    <text evidence="5">The sequence shown here is derived from an EMBL/GenBank/DDBJ whole genome shotgun (WGS) entry which is preliminary data.</text>
</comment>
<dbReference type="PROSITE" id="PS00894">
    <property type="entry name" value="HTH_DEOR_1"/>
    <property type="match status" value="1"/>
</dbReference>
<keyword evidence="1" id="KW-0805">Transcription regulation</keyword>
<dbReference type="SUPFAM" id="SSF46785">
    <property type="entry name" value="Winged helix' DNA-binding domain"/>
    <property type="match status" value="1"/>
</dbReference>
<dbReference type="Proteomes" id="UP001428817">
    <property type="component" value="Unassembled WGS sequence"/>
</dbReference>
<proteinExistence type="predicted"/>
<keyword evidence="2 5" id="KW-0238">DNA-binding</keyword>
<dbReference type="RefSeq" id="WP_185065613.1">
    <property type="nucleotide sequence ID" value="NZ_BAABJP010000068.1"/>
</dbReference>
<dbReference type="InterPro" id="IPR037171">
    <property type="entry name" value="NagB/RpiA_transferase-like"/>
</dbReference>
<dbReference type="PANTHER" id="PTHR30363">
    <property type="entry name" value="HTH-TYPE TRANSCRIPTIONAL REGULATOR SRLR-RELATED"/>
    <property type="match status" value="1"/>
</dbReference>
<dbReference type="EMBL" id="BAABJP010000068">
    <property type="protein sequence ID" value="GAA5175894.1"/>
    <property type="molecule type" value="Genomic_DNA"/>
</dbReference>
<protein>
    <submittedName>
        <fullName evidence="5">DeoR/GlpR family DNA-binding transcription regulator</fullName>
    </submittedName>
</protein>
<organism evidence="5 6">
    <name type="scientific">Pseudonocardia eucalypti</name>
    <dbReference type="NCBI Taxonomy" id="648755"/>
    <lineage>
        <taxon>Bacteria</taxon>
        <taxon>Bacillati</taxon>
        <taxon>Actinomycetota</taxon>
        <taxon>Actinomycetes</taxon>
        <taxon>Pseudonocardiales</taxon>
        <taxon>Pseudonocardiaceae</taxon>
        <taxon>Pseudonocardia</taxon>
    </lineage>
</organism>
<dbReference type="InterPro" id="IPR001034">
    <property type="entry name" value="DeoR_HTH"/>
</dbReference>
<dbReference type="PRINTS" id="PR00037">
    <property type="entry name" value="HTHLACR"/>
</dbReference>
<sequence length="270" mass="27992">MFAAERRQLILELVRDQGAVAVRELTASVRASEVTVRRDLRYLESVGLLSRRHGGAVATGPSGTAYEPTYAEKTKQAAEEKAAIAAAAVELVSDGDAVALGAGTTTQALARRLAGFSELTVVTNSLLVAQVLARYRHIEVVLAGGALRGSILATVGPSAEQMLAAMRVTTAFISGNGLTAARGLSTPNMSVASMDRALVGTADRVAVLADHTKIGTDSVVRTVPGDQIDHLYTDAAADPGELARFRELGVRVHLARAAGPPAGEPAPHPG</sequence>
<name>A0ABP9RDW0_9PSEU</name>
<dbReference type="PROSITE" id="PS51000">
    <property type="entry name" value="HTH_DEOR_2"/>
    <property type="match status" value="1"/>
</dbReference>
<dbReference type="InterPro" id="IPR036390">
    <property type="entry name" value="WH_DNA-bd_sf"/>
</dbReference>
<dbReference type="SUPFAM" id="SSF100950">
    <property type="entry name" value="NagB/RpiA/CoA transferase-like"/>
    <property type="match status" value="1"/>
</dbReference>
<gene>
    <name evidence="5" type="ORF">GCM10023321_82880</name>
</gene>
<evidence type="ECO:0000256" key="1">
    <source>
        <dbReference type="ARBA" id="ARBA00023015"/>
    </source>
</evidence>
<dbReference type="SMART" id="SM01134">
    <property type="entry name" value="DeoRC"/>
    <property type="match status" value="1"/>
</dbReference>
<dbReference type="Pfam" id="PF08220">
    <property type="entry name" value="HTH_DeoR"/>
    <property type="match status" value="1"/>
</dbReference>
<dbReference type="InterPro" id="IPR014036">
    <property type="entry name" value="DeoR-like_C"/>
</dbReference>
<reference evidence="6" key="1">
    <citation type="journal article" date="2019" name="Int. J. Syst. Evol. Microbiol.">
        <title>The Global Catalogue of Microorganisms (GCM) 10K type strain sequencing project: providing services to taxonomists for standard genome sequencing and annotation.</title>
        <authorList>
            <consortium name="The Broad Institute Genomics Platform"/>
            <consortium name="The Broad Institute Genome Sequencing Center for Infectious Disease"/>
            <person name="Wu L."/>
            <person name="Ma J."/>
        </authorList>
    </citation>
    <scope>NUCLEOTIDE SEQUENCE [LARGE SCALE GENOMIC DNA]</scope>
    <source>
        <strain evidence="6">JCM 18303</strain>
    </source>
</reference>
<dbReference type="InterPro" id="IPR018356">
    <property type="entry name" value="Tscrpt_reg_HTH_DeoR_CS"/>
</dbReference>
<dbReference type="Gene3D" id="3.40.50.1360">
    <property type="match status" value="1"/>
</dbReference>
<dbReference type="SMART" id="SM00420">
    <property type="entry name" value="HTH_DEOR"/>
    <property type="match status" value="1"/>
</dbReference>